<dbReference type="AlphaFoldDB" id="A0A7D6VCU1"/>
<dbReference type="Proteomes" id="UP000515512">
    <property type="component" value="Chromosome"/>
</dbReference>
<evidence type="ECO:0000313" key="2">
    <source>
        <dbReference type="Proteomes" id="UP000515512"/>
    </source>
</evidence>
<name>A0A7D6VCU1_9NOCA</name>
<dbReference type="KEGG" id="nhu:H0264_28930"/>
<sequence length="60" mass="6254">MSEPLIIIIDPAGGLESTAGSAQWGETTGLDLRSASPEEIRLTLERLIDQGKADAGEVSS</sequence>
<dbReference type="RefSeq" id="WP_181580480.1">
    <property type="nucleotide sequence ID" value="NZ_CP059399.1"/>
</dbReference>
<dbReference type="EMBL" id="CP059399">
    <property type="protein sequence ID" value="QLY29275.1"/>
    <property type="molecule type" value="Genomic_DNA"/>
</dbReference>
<gene>
    <name evidence="1" type="ORF">H0264_28930</name>
</gene>
<accession>A0A7D6VCU1</accession>
<keyword evidence="2" id="KW-1185">Reference proteome</keyword>
<reference evidence="1 2" key="1">
    <citation type="submission" date="2020-07" db="EMBL/GenBank/DDBJ databases">
        <authorList>
            <person name="Zhuang K."/>
            <person name="Ran Y."/>
        </authorList>
    </citation>
    <scope>NUCLEOTIDE SEQUENCE [LARGE SCALE GENOMIC DNA]</scope>
    <source>
        <strain evidence="1 2">WCH-YHL-001</strain>
    </source>
</reference>
<evidence type="ECO:0000313" key="1">
    <source>
        <dbReference type="EMBL" id="QLY29275.1"/>
    </source>
</evidence>
<protein>
    <submittedName>
        <fullName evidence="1">Uncharacterized protein</fullName>
    </submittedName>
</protein>
<proteinExistence type="predicted"/>
<organism evidence="1 2">
    <name type="scientific">Nocardia huaxiensis</name>
    <dbReference type="NCBI Taxonomy" id="2755382"/>
    <lineage>
        <taxon>Bacteria</taxon>
        <taxon>Bacillati</taxon>
        <taxon>Actinomycetota</taxon>
        <taxon>Actinomycetes</taxon>
        <taxon>Mycobacteriales</taxon>
        <taxon>Nocardiaceae</taxon>
        <taxon>Nocardia</taxon>
    </lineage>
</organism>